<dbReference type="EMBL" id="CAFBPW010000246">
    <property type="protein sequence ID" value="CAB5039449.1"/>
    <property type="molecule type" value="Genomic_DNA"/>
</dbReference>
<evidence type="ECO:0000256" key="1">
    <source>
        <dbReference type="SAM" id="MobiDB-lite"/>
    </source>
</evidence>
<reference evidence="2" key="1">
    <citation type="submission" date="2020-05" db="EMBL/GenBank/DDBJ databases">
        <authorList>
            <person name="Chiriac C."/>
            <person name="Salcher M."/>
            <person name="Ghai R."/>
            <person name="Kavagutti S V."/>
        </authorList>
    </citation>
    <scope>NUCLEOTIDE SEQUENCE</scope>
</reference>
<protein>
    <submittedName>
        <fullName evidence="2">Unannotated protein</fullName>
    </submittedName>
</protein>
<sequence length="145" mass="16234">MWTILESLWGSVELPDTHRCLRNQGSSEEESQKESHQTVETQLSHNLLGVAMKPVSDSLVAANTALVRPSARAGRFLSFEESPEGLREALAGLRLNLWLTRKPEHLLSDDVALNLRGSTPDRFGSRKEERRNHQAHWVRGSTLAA</sequence>
<feature type="compositionally biased region" description="Basic and acidic residues" evidence="1">
    <location>
        <begin position="123"/>
        <end position="132"/>
    </location>
</feature>
<evidence type="ECO:0000313" key="2">
    <source>
        <dbReference type="EMBL" id="CAB5039449.1"/>
    </source>
</evidence>
<organism evidence="2">
    <name type="scientific">freshwater metagenome</name>
    <dbReference type="NCBI Taxonomy" id="449393"/>
    <lineage>
        <taxon>unclassified sequences</taxon>
        <taxon>metagenomes</taxon>
        <taxon>ecological metagenomes</taxon>
    </lineage>
</organism>
<gene>
    <name evidence="2" type="ORF">UFOPK4173_01682</name>
</gene>
<accession>A0A6J7SE94</accession>
<dbReference type="AlphaFoldDB" id="A0A6J7SE94"/>
<proteinExistence type="predicted"/>
<name>A0A6J7SE94_9ZZZZ</name>
<feature type="region of interest" description="Disordered" evidence="1">
    <location>
        <begin position="122"/>
        <end position="145"/>
    </location>
</feature>